<keyword evidence="2" id="KW-0813">Transport</keyword>
<feature type="transmembrane region" description="Helical" evidence="7">
    <location>
        <begin position="56"/>
        <end position="81"/>
    </location>
</feature>
<dbReference type="GO" id="GO:0005886">
    <property type="term" value="C:plasma membrane"/>
    <property type="evidence" value="ECO:0007669"/>
    <property type="project" value="UniProtKB-SubCell"/>
</dbReference>
<feature type="transmembrane region" description="Helical" evidence="7">
    <location>
        <begin position="387"/>
        <end position="406"/>
    </location>
</feature>
<sequence length="540" mass="56522">MSTSELFVSSSQLTTDSSVSISMQKLSSKTLDDESPETGVQPPNSGVKVPLSDTQFVLVFLGLLLGILMAALDQTIVATALKSIVADLGQQELVPWIGSAYFLTAAPFGAVYGKFTDLFGRKWVFVYALVVFEVGSLLCGIAPTMSVLIFGRAIAGVGGGGIFSCVVIIISDLVSIQSRGKYLGLVGGTYGFASVIGPLIGGAFSDGVTWRWCFYINLPLGAITIATVLVFLKFPVPEGKFSDKLKRVDLLGTVLLLTAIFCLVTPLQLGGSLKVAKEPIVPGSLFSNSSVPALLVIAFNLGALFFAAVYYMSLFFEVVDGNTATTAGVQIISFVLAASFVSIMSGYYVSKTGNYLRVLLIAPVFMISGTALTALLDASSVQAQKVIYLLLLGIGCGMVLQTRTLAIQVSVPRELIAIVTAVTQTCQTLGGAFAVAVSGTIFNNVIERNVDGYAELGAAIAALRERGLVADATDVLTLGAAIEAAGAAGGLANATATEAGAELVLLFNGAYRIAYLTLLVYPMLTGAMLLFVKQYSMGHK</sequence>
<dbReference type="PANTHER" id="PTHR23501">
    <property type="entry name" value="MAJOR FACILITATOR SUPERFAMILY"/>
    <property type="match status" value="1"/>
</dbReference>
<dbReference type="Proteomes" id="UP001211907">
    <property type="component" value="Unassembled WGS sequence"/>
</dbReference>
<feature type="transmembrane region" description="Helical" evidence="7">
    <location>
        <begin position="513"/>
        <end position="532"/>
    </location>
</feature>
<evidence type="ECO:0000256" key="6">
    <source>
        <dbReference type="ARBA" id="ARBA00023136"/>
    </source>
</evidence>
<evidence type="ECO:0000259" key="8">
    <source>
        <dbReference type="PROSITE" id="PS50850"/>
    </source>
</evidence>
<protein>
    <recommendedName>
        <fullName evidence="8">Major facilitator superfamily (MFS) profile domain-containing protein</fullName>
    </recommendedName>
</protein>
<dbReference type="InterPro" id="IPR036259">
    <property type="entry name" value="MFS_trans_sf"/>
</dbReference>
<name>A0AAD5T848_9FUNG</name>
<feature type="transmembrane region" description="Helical" evidence="7">
    <location>
        <begin position="124"/>
        <end position="143"/>
    </location>
</feature>
<keyword evidence="3" id="KW-1003">Cell membrane</keyword>
<organism evidence="9 10">
    <name type="scientific">Physocladia obscura</name>
    <dbReference type="NCBI Taxonomy" id="109957"/>
    <lineage>
        <taxon>Eukaryota</taxon>
        <taxon>Fungi</taxon>
        <taxon>Fungi incertae sedis</taxon>
        <taxon>Chytridiomycota</taxon>
        <taxon>Chytridiomycota incertae sedis</taxon>
        <taxon>Chytridiomycetes</taxon>
        <taxon>Chytridiales</taxon>
        <taxon>Chytriomycetaceae</taxon>
        <taxon>Physocladia</taxon>
    </lineage>
</organism>
<accession>A0AAD5T848</accession>
<dbReference type="EMBL" id="JADGJH010000162">
    <property type="protein sequence ID" value="KAJ3135553.1"/>
    <property type="molecule type" value="Genomic_DNA"/>
</dbReference>
<evidence type="ECO:0000256" key="3">
    <source>
        <dbReference type="ARBA" id="ARBA00022475"/>
    </source>
</evidence>
<dbReference type="PANTHER" id="PTHR23501:SF198">
    <property type="entry name" value="AZOLE RESISTANCE PROTEIN 1-RELATED"/>
    <property type="match status" value="1"/>
</dbReference>
<feature type="transmembrane region" description="Helical" evidence="7">
    <location>
        <begin position="93"/>
        <end position="112"/>
    </location>
</feature>
<feature type="transmembrane region" description="Helical" evidence="7">
    <location>
        <begin position="149"/>
        <end position="170"/>
    </location>
</feature>
<proteinExistence type="predicted"/>
<dbReference type="InterPro" id="IPR020846">
    <property type="entry name" value="MFS_dom"/>
</dbReference>
<evidence type="ECO:0000256" key="5">
    <source>
        <dbReference type="ARBA" id="ARBA00022989"/>
    </source>
</evidence>
<evidence type="ECO:0000256" key="4">
    <source>
        <dbReference type="ARBA" id="ARBA00022692"/>
    </source>
</evidence>
<dbReference type="FunFam" id="1.20.1720.10:FF:000004">
    <property type="entry name" value="EmrB/QacA family drug resistance transporter"/>
    <property type="match status" value="1"/>
</dbReference>
<keyword evidence="10" id="KW-1185">Reference proteome</keyword>
<feature type="transmembrane region" description="Helical" evidence="7">
    <location>
        <begin position="289"/>
        <end position="312"/>
    </location>
</feature>
<keyword evidence="6 7" id="KW-0472">Membrane</keyword>
<evidence type="ECO:0000256" key="1">
    <source>
        <dbReference type="ARBA" id="ARBA00004651"/>
    </source>
</evidence>
<evidence type="ECO:0000313" key="10">
    <source>
        <dbReference type="Proteomes" id="UP001211907"/>
    </source>
</evidence>
<evidence type="ECO:0000256" key="2">
    <source>
        <dbReference type="ARBA" id="ARBA00022448"/>
    </source>
</evidence>
<gene>
    <name evidence="9" type="ORF">HK100_002649</name>
</gene>
<feature type="transmembrane region" description="Helical" evidence="7">
    <location>
        <begin position="216"/>
        <end position="236"/>
    </location>
</feature>
<comment type="subcellular location">
    <subcellularLocation>
        <location evidence="1">Cell membrane</location>
        <topology evidence="1">Multi-pass membrane protein</topology>
    </subcellularLocation>
</comment>
<feature type="transmembrane region" description="Helical" evidence="7">
    <location>
        <begin position="355"/>
        <end position="375"/>
    </location>
</feature>
<feature type="transmembrane region" description="Helical" evidence="7">
    <location>
        <begin position="248"/>
        <end position="269"/>
    </location>
</feature>
<dbReference type="Gene3D" id="1.20.1250.20">
    <property type="entry name" value="MFS general substrate transporter like domains"/>
    <property type="match status" value="1"/>
</dbReference>
<reference evidence="9" key="1">
    <citation type="submission" date="2020-05" db="EMBL/GenBank/DDBJ databases">
        <title>Phylogenomic resolution of chytrid fungi.</title>
        <authorList>
            <person name="Stajich J.E."/>
            <person name="Amses K."/>
            <person name="Simmons R."/>
            <person name="Seto K."/>
            <person name="Myers J."/>
            <person name="Bonds A."/>
            <person name="Quandt C.A."/>
            <person name="Barry K."/>
            <person name="Liu P."/>
            <person name="Grigoriev I."/>
            <person name="Longcore J.E."/>
            <person name="James T.Y."/>
        </authorList>
    </citation>
    <scope>NUCLEOTIDE SEQUENCE</scope>
    <source>
        <strain evidence="9">JEL0513</strain>
    </source>
</reference>
<keyword evidence="5 7" id="KW-1133">Transmembrane helix</keyword>
<dbReference type="AlphaFoldDB" id="A0AAD5T848"/>
<evidence type="ECO:0000313" key="9">
    <source>
        <dbReference type="EMBL" id="KAJ3135553.1"/>
    </source>
</evidence>
<dbReference type="Pfam" id="PF07690">
    <property type="entry name" value="MFS_1"/>
    <property type="match status" value="1"/>
</dbReference>
<dbReference type="SUPFAM" id="SSF103473">
    <property type="entry name" value="MFS general substrate transporter"/>
    <property type="match status" value="1"/>
</dbReference>
<dbReference type="PROSITE" id="PS50850">
    <property type="entry name" value="MFS"/>
    <property type="match status" value="1"/>
</dbReference>
<dbReference type="CDD" id="cd17502">
    <property type="entry name" value="MFS_Azr1_MDR_like"/>
    <property type="match status" value="1"/>
</dbReference>
<feature type="transmembrane region" description="Helical" evidence="7">
    <location>
        <begin position="324"/>
        <end position="349"/>
    </location>
</feature>
<dbReference type="GO" id="GO:0022857">
    <property type="term" value="F:transmembrane transporter activity"/>
    <property type="evidence" value="ECO:0007669"/>
    <property type="project" value="InterPro"/>
</dbReference>
<comment type="caution">
    <text evidence="9">The sequence shown here is derived from an EMBL/GenBank/DDBJ whole genome shotgun (WGS) entry which is preliminary data.</text>
</comment>
<feature type="domain" description="Major facilitator superfamily (MFS) profile" evidence="8">
    <location>
        <begin position="59"/>
        <end position="498"/>
    </location>
</feature>
<dbReference type="InterPro" id="IPR011701">
    <property type="entry name" value="MFS"/>
</dbReference>
<keyword evidence="4 7" id="KW-0812">Transmembrane</keyword>
<evidence type="ECO:0000256" key="7">
    <source>
        <dbReference type="SAM" id="Phobius"/>
    </source>
</evidence>
<feature type="transmembrane region" description="Helical" evidence="7">
    <location>
        <begin position="182"/>
        <end position="204"/>
    </location>
</feature>